<sequence>MLTNPWIICILVFALVLSTTDARISTEKRFVRYIPSNQIRGQSDKTFRRSRRDFDPQTSPLNTIRSALQWRPNSQQPQGQVFIK</sequence>
<dbReference type="AlphaFoldDB" id="A0A6A5H4P4"/>
<evidence type="ECO:0000313" key="3">
    <source>
        <dbReference type="Proteomes" id="UP000483820"/>
    </source>
</evidence>
<protein>
    <submittedName>
        <fullName evidence="2">Uncharacterized protein</fullName>
    </submittedName>
</protein>
<feature type="signal peptide" evidence="1">
    <location>
        <begin position="1"/>
        <end position="22"/>
    </location>
</feature>
<accession>A0A6A5H4P4</accession>
<evidence type="ECO:0000256" key="1">
    <source>
        <dbReference type="SAM" id="SignalP"/>
    </source>
</evidence>
<dbReference type="GeneID" id="78774968"/>
<gene>
    <name evidence="2" type="ORF">GCK72_010249</name>
</gene>
<reference evidence="2 3" key="1">
    <citation type="submission" date="2019-12" db="EMBL/GenBank/DDBJ databases">
        <title>Chromosome-level assembly of the Caenorhabditis remanei genome.</title>
        <authorList>
            <person name="Teterina A.A."/>
            <person name="Willis J.H."/>
            <person name="Phillips P.C."/>
        </authorList>
    </citation>
    <scope>NUCLEOTIDE SEQUENCE [LARGE SCALE GENOMIC DNA]</scope>
    <source>
        <strain evidence="2 3">PX506</strain>
        <tissue evidence="2">Whole organism</tissue>
    </source>
</reference>
<organism evidence="2 3">
    <name type="scientific">Caenorhabditis remanei</name>
    <name type="common">Caenorhabditis vulgaris</name>
    <dbReference type="NCBI Taxonomy" id="31234"/>
    <lineage>
        <taxon>Eukaryota</taxon>
        <taxon>Metazoa</taxon>
        <taxon>Ecdysozoa</taxon>
        <taxon>Nematoda</taxon>
        <taxon>Chromadorea</taxon>
        <taxon>Rhabditida</taxon>
        <taxon>Rhabditina</taxon>
        <taxon>Rhabditomorpha</taxon>
        <taxon>Rhabditoidea</taxon>
        <taxon>Rhabditidae</taxon>
        <taxon>Peloderinae</taxon>
        <taxon>Caenorhabditis</taxon>
    </lineage>
</organism>
<dbReference type="EMBL" id="WUAV01000003">
    <property type="protein sequence ID" value="KAF1761989.1"/>
    <property type="molecule type" value="Genomic_DNA"/>
</dbReference>
<feature type="chain" id="PRO_5025549001" evidence="1">
    <location>
        <begin position="23"/>
        <end position="84"/>
    </location>
</feature>
<evidence type="ECO:0000313" key="2">
    <source>
        <dbReference type="EMBL" id="KAF1761989.1"/>
    </source>
</evidence>
<proteinExistence type="predicted"/>
<keyword evidence="1" id="KW-0732">Signal</keyword>
<dbReference type="RefSeq" id="XP_053587341.1">
    <property type="nucleotide sequence ID" value="XM_053727764.1"/>
</dbReference>
<name>A0A6A5H4P4_CAERE</name>
<dbReference type="CTD" id="78774968"/>
<dbReference type="Proteomes" id="UP000483820">
    <property type="component" value="Chromosome III"/>
</dbReference>
<dbReference type="KEGG" id="crq:GCK72_010249"/>
<comment type="caution">
    <text evidence="2">The sequence shown here is derived from an EMBL/GenBank/DDBJ whole genome shotgun (WGS) entry which is preliminary data.</text>
</comment>